<comment type="caution">
    <text evidence="1">The sequence shown here is derived from an EMBL/GenBank/DDBJ whole genome shotgun (WGS) entry which is preliminary data.</text>
</comment>
<sequence>MGQGYTASTVDKRDLHDLCGGWFCGHTKRMETSQESGINLPITNSENEIHIKDEEKEPLELLYPPNDKRDLHDLCGGWFCGHTKKRSITLRDNVISAIQRSGEYLNDLTLYNKASTAVVKNVNHPGLDRFCEGWFC</sequence>
<proteinExistence type="predicted"/>
<protein>
    <submittedName>
        <fullName evidence="1">Uncharacterized protein</fullName>
    </submittedName>
</protein>
<gene>
    <name evidence="1" type="ORF">K7432_014235</name>
</gene>
<dbReference type="Proteomes" id="UP001479436">
    <property type="component" value="Unassembled WGS sequence"/>
</dbReference>
<accession>A0ABR2VPW8</accession>
<keyword evidence="2" id="KW-1185">Reference proteome</keyword>
<organism evidence="1 2">
    <name type="scientific">Basidiobolus ranarum</name>
    <dbReference type="NCBI Taxonomy" id="34480"/>
    <lineage>
        <taxon>Eukaryota</taxon>
        <taxon>Fungi</taxon>
        <taxon>Fungi incertae sedis</taxon>
        <taxon>Zoopagomycota</taxon>
        <taxon>Entomophthoromycotina</taxon>
        <taxon>Basidiobolomycetes</taxon>
        <taxon>Basidiobolales</taxon>
        <taxon>Basidiobolaceae</taxon>
        <taxon>Basidiobolus</taxon>
    </lineage>
</organism>
<evidence type="ECO:0000313" key="1">
    <source>
        <dbReference type="EMBL" id="KAK9692663.1"/>
    </source>
</evidence>
<name>A0ABR2VPW8_9FUNG</name>
<evidence type="ECO:0000313" key="2">
    <source>
        <dbReference type="Proteomes" id="UP001479436"/>
    </source>
</evidence>
<reference evidence="1 2" key="1">
    <citation type="submission" date="2023-04" db="EMBL/GenBank/DDBJ databases">
        <title>Genome of Basidiobolus ranarum AG-B5.</title>
        <authorList>
            <person name="Stajich J.E."/>
            <person name="Carter-House D."/>
            <person name="Gryganskyi A."/>
        </authorList>
    </citation>
    <scope>NUCLEOTIDE SEQUENCE [LARGE SCALE GENOMIC DNA]</scope>
    <source>
        <strain evidence="1 2">AG-B5</strain>
    </source>
</reference>
<dbReference type="EMBL" id="JASJQH010008442">
    <property type="protein sequence ID" value="KAK9692663.1"/>
    <property type="molecule type" value="Genomic_DNA"/>
</dbReference>